<dbReference type="GO" id="GO:0009055">
    <property type="term" value="F:electron transfer activity"/>
    <property type="evidence" value="ECO:0007669"/>
    <property type="project" value="TreeGrafter"/>
</dbReference>
<dbReference type="GO" id="GO:0010181">
    <property type="term" value="F:FMN binding"/>
    <property type="evidence" value="ECO:0007669"/>
    <property type="project" value="TreeGrafter"/>
</dbReference>
<sequence length="234" mass="26843">MFEKEGLKLQTLIVVAHPNIADSPTQQFLKASLPDADVIWHDLSSEGQFDRQRELHLLAQADRIIFQFPFYWYSAPFILKKWQDEVFGGEQGQYQFLAGKQLALVVSLGQSLARYQSGGSEHYAMSELLRPYQAFADKLGWHYRAPLLISHFAYSTEVEKQALLIRYQQFLTMDDPTNFAAQGDWLVAQLEKMATAHPTQAANVSLVSEQLTTQLEQYRDLIWQVSQIKQGEKD</sequence>
<dbReference type="InterPro" id="IPR029039">
    <property type="entry name" value="Flavoprotein-like_sf"/>
</dbReference>
<dbReference type="PANTHER" id="PTHR47307">
    <property type="entry name" value="GLUTATHIONE-REGULATED POTASSIUM-EFFLUX SYSTEM ANCILLARY PROTEIN KEFG"/>
    <property type="match status" value="1"/>
</dbReference>
<evidence type="ECO:0000256" key="1">
    <source>
        <dbReference type="ARBA" id="ARBA00023002"/>
    </source>
</evidence>
<keyword evidence="4" id="KW-1185">Reference proteome</keyword>
<organism evidence="3 4">
    <name type="scientific">Lapidilactobacillus concavus DSM 17758</name>
    <dbReference type="NCBI Taxonomy" id="1423735"/>
    <lineage>
        <taxon>Bacteria</taxon>
        <taxon>Bacillati</taxon>
        <taxon>Bacillota</taxon>
        <taxon>Bacilli</taxon>
        <taxon>Lactobacillales</taxon>
        <taxon>Lactobacillaceae</taxon>
        <taxon>Lapidilactobacillus</taxon>
    </lineage>
</organism>
<feature type="domain" description="Flavodoxin-like fold" evidence="2">
    <location>
        <begin position="11"/>
        <end position="168"/>
    </location>
</feature>
<dbReference type="InterPro" id="IPR003680">
    <property type="entry name" value="Flavodoxin_fold"/>
</dbReference>
<dbReference type="Gene3D" id="3.40.50.360">
    <property type="match status" value="1"/>
</dbReference>
<dbReference type="Proteomes" id="UP000051315">
    <property type="component" value="Unassembled WGS sequence"/>
</dbReference>
<reference evidence="3 4" key="1">
    <citation type="journal article" date="2015" name="Genome Announc.">
        <title>Expanding the biotechnology potential of lactobacilli through comparative genomics of 213 strains and associated genera.</title>
        <authorList>
            <person name="Sun Z."/>
            <person name="Harris H.M."/>
            <person name="McCann A."/>
            <person name="Guo C."/>
            <person name="Argimon S."/>
            <person name="Zhang W."/>
            <person name="Yang X."/>
            <person name="Jeffery I.B."/>
            <person name="Cooney J.C."/>
            <person name="Kagawa T.F."/>
            <person name="Liu W."/>
            <person name="Song Y."/>
            <person name="Salvetti E."/>
            <person name="Wrobel A."/>
            <person name="Rasinkangas P."/>
            <person name="Parkhill J."/>
            <person name="Rea M.C."/>
            <person name="O'Sullivan O."/>
            <person name="Ritari J."/>
            <person name="Douillard F.P."/>
            <person name="Paul Ross R."/>
            <person name="Yang R."/>
            <person name="Briner A.E."/>
            <person name="Felis G.E."/>
            <person name="de Vos W.M."/>
            <person name="Barrangou R."/>
            <person name="Klaenhammer T.R."/>
            <person name="Caufield P.W."/>
            <person name="Cui Y."/>
            <person name="Zhang H."/>
            <person name="O'Toole P.W."/>
        </authorList>
    </citation>
    <scope>NUCLEOTIDE SEQUENCE [LARGE SCALE GENOMIC DNA]</scope>
    <source>
        <strain evidence="3 4">DSM 17758</strain>
    </source>
</reference>
<name>A0A0R1VX29_9LACO</name>
<dbReference type="SUPFAM" id="SSF52218">
    <property type="entry name" value="Flavoproteins"/>
    <property type="match status" value="1"/>
</dbReference>
<keyword evidence="1" id="KW-0560">Oxidoreductase</keyword>
<proteinExistence type="predicted"/>
<evidence type="ECO:0000313" key="3">
    <source>
        <dbReference type="EMBL" id="KRM09957.1"/>
    </source>
</evidence>
<dbReference type="EMBL" id="AZFX01000041">
    <property type="protein sequence ID" value="KRM09957.1"/>
    <property type="molecule type" value="Genomic_DNA"/>
</dbReference>
<dbReference type="PANTHER" id="PTHR47307:SF1">
    <property type="entry name" value="GLUTATHIONE-REGULATED POTASSIUM-EFFLUX SYSTEM ANCILLARY PROTEIN KEFG"/>
    <property type="match status" value="1"/>
</dbReference>
<accession>A0A0R1VX29</accession>
<dbReference type="PATRIC" id="fig|1423735.3.peg.1580"/>
<dbReference type="InterPro" id="IPR046980">
    <property type="entry name" value="KefG/KefF"/>
</dbReference>
<dbReference type="STRING" id="1423735.FC15_GL001529"/>
<dbReference type="AlphaFoldDB" id="A0A0R1VX29"/>
<comment type="caution">
    <text evidence="3">The sequence shown here is derived from an EMBL/GenBank/DDBJ whole genome shotgun (WGS) entry which is preliminary data.</text>
</comment>
<dbReference type="Pfam" id="PF02525">
    <property type="entry name" value="Flavodoxin_2"/>
    <property type="match status" value="1"/>
</dbReference>
<protein>
    <submittedName>
        <fullName evidence="3">NADPH-quinone reductase</fullName>
    </submittedName>
</protein>
<dbReference type="GO" id="GO:0003955">
    <property type="term" value="F:NAD(P)H dehydrogenase (quinone) activity"/>
    <property type="evidence" value="ECO:0007669"/>
    <property type="project" value="TreeGrafter"/>
</dbReference>
<gene>
    <name evidence="3" type="ORF">FC15_GL001529</name>
</gene>
<evidence type="ECO:0000313" key="4">
    <source>
        <dbReference type="Proteomes" id="UP000051315"/>
    </source>
</evidence>
<evidence type="ECO:0000259" key="2">
    <source>
        <dbReference type="Pfam" id="PF02525"/>
    </source>
</evidence>